<dbReference type="STRING" id="996637.SGM_2379"/>
<protein>
    <recommendedName>
        <fullName evidence="4">YbaB/EbfC DNA-binding family protein</fullName>
    </recommendedName>
</protein>
<sequence>MMNGQQPDRKGRRRPAEALKRRVAQARAEAEAVEAAVRRAEERLRGSSAVARSEDGAVEATVGAQGELTGLRFLDAKYRDMTGPELGAAVVEAVRQGRDRAAREAVRVFRPLGGSGERIPELSGLDVDWERFLAHHDAGGGSATPPRPADGLRLRDEIHEDGEDDTEGPQR</sequence>
<dbReference type="Proteomes" id="UP000003022">
    <property type="component" value="Unassembled WGS sequence"/>
</dbReference>
<keyword evidence="3" id="KW-1185">Reference proteome</keyword>
<dbReference type="AlphaFoldDB" id="F3NGW5"/>
<organism evidence="2 3">
    <name type="scientific">Streptomyces griseoaurantiacus M045</name>
    <dbReference type="NCBI Taxonomy" id="996637"/>
    <lineage>
        <taxon>Bacteria</taxon>
        <taxon>Bacillati</taxon>
        <taxon>Actinomycetota</taxon>
        <taxon>Actinomycetes</taxon>
        <taxon>Kitasatosporales</taxon>
        <taxon>Streptomycetaceae</taxon>
        <taxon>Streptomyces</taxon>
        <taxon>Streptomyces aurantiacus group</taxon>
    </lineage>
</organism>
<dbReference type="InterPro" id="IPR036894">
    <property type="entry name" value="YbaB-like_sf"/>
</dbReference>
<dbReference type="Pfam" id="PF02575">
    <property type="entry name" value="YbaB_DNA_bd"/>
    <property type="match status" value="1"/>
</dbReference>
<evidence type="ECO:0000313" key="3">
    <source>
        <dbReference type="Proteomes" id="UP000003022"/>
    </source>
</evidence>
<dbReference type="GO" id="GO:0003677">
    <property type="term" value="F:DNA binding"/>
    <property type="evidence" value="ECO:0007669"/>
    <property type="project" value="InterPro"/>
</dbReference>
<dbReference type="eggNOG" id="ENOG5033KV4">
    <property type="taxonomic scope" value="Bacteria"/>
</dbReference>
<evidence type="ECO:0000313" key="2">
    <source>
        <dbReference type="EMBL" id="EGG47455.1"/>
    </source>
</evidence>
<comment type="caution">
    <text evidence="2">The sequence shown here is derived from an EMBL/GenBank/DDBJ whole genome shotgun (WGS) entry which is preliminary data.</text>
</comment>
<feature type="compositionally biased region" description="Acidic residues" evidence="1">
    <location>
        <begin position="159"/>
        <end position="171"/>
    </location>
</feature>
<reference evidence="2 3" key="1">
    <citation type="journal article" date="2011" name="J. Bacteriol.">
        <title>Draft genome sequence of the marine bacterium Streptomyces griseoaurantiacus M045, which produces novel manumycin-type antibiotics with a pABA core component.</title>
        <authorList>
            <person name="Li F."/>
            <person name="Jiang P."/>
            <person name="Zheng H."/>
            <person name="Wang S."/>
            <person name="Zhao G."/>
            <person name="Qin S."/>
            <person name="Liu Z."/>
        </authorList>
    </citation>
    <scope>NUCLEOTIDE SEQUENCE [LARGE SCALE GENOMIC DNA]</scope>
    <source>
        <strain evidence="2 3">M045</strain>
    </source>
</reference>
<proteinExistence type="predicted"/>
<evidence type="ECO:0008006" key="4">
    <source>
        <dbReference type="Google" id="ProtNLM"/>
    </source>
</evidence>
<feature type="region of interest" description="Disordered" evidence="1">
    <location>
        <begin position="136"/>
        <end position="171"/>
    </location>
</feature>
<feature type="region of interest" description="Disordered" evidence="1">
    <location>
        <begin position="1"/>
        <end position="23"/>
    </location>
</feature>
<evidence type="ECO:0000256" key="1">
    <source>
        <dbReference type="SAM" id="MobiDB-lite"/>
    </source>
</evidence>
<gene>
    <name evidence="2" type="ORF">SGM_2379</name>
</gene>
<dbReference type="EMBL" id="AEYX01000032">
    <property type="protein sequence ID" value="EGG47455.1"/>
    <property type="molecule type" value="Genomic_DNA"/>
</dbReference>
<dbReference type="InterPro" id="IPR004401">
    <property type="entry name" value="YbaB/EbfC"/>
</dbReference>
<name>F3NGW5_9ACTN</name>
<accession>F3NGW5</accession>
<dbReference type="Gene3D" id="3.30.1310.10">
    <property type="entry name" value="Nucleoid-associated protein YbaB-like domain"/>
    <property type="match status" value="1"/>
</dbReference>